<sequence length="253" mass="28957">MAVLTILKYVFLLLQLLNLKNALFAWHIRFWSLGIHHILSYYVPALRPKAQILHSSSSSRLFDAYTYNSQATLGDIDFYLHKSNSTYAADLDCARFDFLMHHFRTFFSDPRFKGVYIPLAGISFVFKKQIDPFERYHINTRILTWDSKWLFLESRFVGLDGSVRAVGVSKYVFKKGRKTIPIQDVLSTSGLEVDVEGEKRREEKYKYAEALLGLDDLLEDQKENGAVEANGFSAEKIAEGVRGENGVAKRIVA</sequence>
<protein>
    <recommendedName>
        <fullName evidence="4">Thioesterase domain-containing protein</fullName>
    </recommendedName>
</protein>
<dbReference type="SUPFAM" id="SSF54637">
    <property type="entry name" value="Thioesterase/thiol ester dehydrase-isomerase"/>
    <property type="match status" value="1"/>
</dbReference>
<dbReference type="PANTHER" id="PTHR12475">
    <property type="match status" value="1"/>
</dbReference>
<organism evidence="2 3">
    <name type="scientific">Saitoella complicata (strain BCRC 22490 / CBS 7301 / JCM 7358 / NBRC 10748 / NRRL Y-17804)</name>
    <dbReference type="NCBI Taxonomy" id="698492"/>
    <lineage>
        <taxon>Eukaryota</taxon>
        <taxon>Fungi</taxon>
        <taxon>Dikarya</taxon>
        <taxon>Ascomycota</taxon>
        <taxon>Taphrinomycotina</taxon>
        <taxon>Taphrinomycotina incertae sedis</taxon>
        <taxon>Saitoella</taxon>
    </lineage>
</organism>
<dbReference type="CDD" id="cd00586">
    <property type="entry name" value="4HBT"/>
    <property type="match status" value="1"/>
</dbReference>
<dbReference type="InterPro" id="IPR051490">
    <property type="entry name" value="THEM6_lcsJ_thioesterase"/>
</dbReference>
<reference evidence="2 3" key="3">
    <citation type="journal article" date="2015" name="Genome Announc.">
        <title>Draft Genome Sequence of the Archiascomycetous Yeast Saitoella complicata.</title>
        <authorList>
            <person name="Yamauchi K."/>
            <person name="Kondo S."/>
            <person name="Hamamoto M."/>
            <person name="Takahashi Y."/>
            <person name="Ogura Y."/>
            <person name="Hayashi T."/>
            <person name="Nishida H."/>
        </authorList>
    </citation>
    <scope>NUCLEOTIDE SEQUENCE [LARGE SCALE GENOMIC DNA]</scope>
    <source>
        <strain evidence="2 3">NRRL Y-17804</strain>
    </source>
</reference>
<evidence type="ECO:0000313" key="3">
    <source>
        <dbReference type="Proteomes" id="UP000033140"/>
    </source>
</evidence>
<comment type="similarity">
    <text evidence="1">Belongs to the lcsJ thioesterase family.</text>
</comment>
<evidence type="ECO:0008006" key="4">
    <source>
        <dbReference type="Google" id="ProtNLM"/>
    </source>
</evidence>
<dbReference type="EMBL" id="BACD03000027">
    <property type="protein sequence ID" value="GAO49953.1"/>
    <property type="molecule type" value="Genomic_DNA"/>
</dbReference>
<dbReference type="OMA" id="GPDRSNW"/>
<evidence type="ECO:0000313" key="2">
    <source>
        <dbReference type="EMBL" id="GAO49953.1"/>
    </source>
</evidence>
<dbReference type="PANTHER" id="PTHR12475:SF4">
    <property type="entry name" value="PROTEIN THEM6"/>
    <property type="match status" value="1"/>
</dbReference>
<dbReference type="InterPro" id="IPR029069">
    <property type="entry name" value="HotDog_dom_sf"/>
</dbReference>
<name>A0A0E9NJH6_SAICN</name>
<comment type="caution">
    <text evidence="2">The sequence shown here is derived from an EMBL/GenBank/DDBJ whole genome shotgun (WGS) entry which is preliminary data.</text>
</comment>
<gene>
    <name evidence="2" type="ORF">G7K_4089-t1</name>
</gene>
<reference evidence="2 3" key="1">
    <citation type="journal article" date="2011" name="J. Gen. Appl. Microbiol.">
        <title>Draft genome sequencing of the enigmatic yeast Saitoella complicata.</title>
        <authorList>
            <person name="Nishida H."/>
            <person name="Hamamoto M."/>
            <person name="Sugiyama J."/>
        </authorList>
    </citation>
    <scope>NUCLEOTIDE SEQUENCE [LARGE SCALE GENOMIC DNA]</scope>
    <source>
        <strain evidence="2 3">NRRL Y-17804</strain>
    </source>
</reference>
<evidence type="ECO:0000256" key="1">
    <source>
        <dbReference type="ARBA" id="ARBA00038476"/>
    </source>
</evidence>
<keyword evidence="3" id="KW-1185">Reference proteome</keyword>
<proteinExistence type="inferred from homology"/>
<accession>A0A0E9NJH6</accession>
<reference evidence="2 3" key="2">
    <citation type="journal article" date="2014" name="J. Gen. Appl. Microbiol.">
        <title>The early diverging ascomycetous budding yeast Saitoella complicata has three histone deacetylases belonging to the Clr6, Hos2, and Rpd3 lineages.</title>
        <authorList>
            <person name="Nishida H."/>
            <person name="Matsumoto T."/>
            <person name="Kondo S."/>
            <person name="Hamamoto M."/>
            <person name="Yoshikawa H."/>
        </authorList>
    </citation>
    <scope>NUCLEOTIDE SEQUENCE [LARGE SCALE GENOMIC DNA]</scope>
    <source>
        <strain evidence="2 3">NRRL Y-17804</strain>
    </source>
</reference>
<dbReference type="AlphaFoldDB" id="A0A0E9NJH6"/>
<dbReference type="Proteomes" id="UP000033140">
    <property type="component" value="Unassembled WGS sequence"/>
</dbReference>
<dbReference type="Gene3D" id="3.10.129.10">
    <property type="entry name" value="Hotdog Thioesterase"/>
    <property type="match status" value="1"/>
</dbReference>
<dbReference type="Pfam" id="PF13279">
    <property type="entry name" value="4HBT_2"/>
    <property type="match status" value="1"/>
</dbReference>